<dbReference type="PANTHER" id="PTHR48165">
    <property type="entry name" value="BNAC03G44900D PROTEIN"/>
    <property type="match status" value="1"/>
</dbReference>
<proteinExistence type="predicted"/>
<keyword evidence="2" id="KW-1185">Reference proteome</keyword>
<dbReference type="OrthoDB" id="1857384at2759"/>
<accession>A0A8X7YDJ7</accession>
<dbReference type="Proteomes" id="UP000886885">
    <property type="component" value="Chromosome 14D"/>
</dbReference>
<dbReference type="EMBL" id="JAAWWB010000028">
    <property type="protein sequence ID" value="KAG6748736.1"/>
    <property type="molecule type" value="Genomic_DNA"/>
</dbReference>
<dbReference type="PANTHER" id="PTHR48165:SF1">
    <property type="entry name" value="TRANSMEMBRANE PROTEIN"/>
    <property type="match status" value="1"/>
</dbReference>
<protein>
    <submittedName>
        <fullName evidence="1">Uncharacterized protein</fullName>
    </submittedName>
</protein>
<reference evidence="1" key="1">
    <citation type="journal article" date="2020" name="bioRxiv">
        <title>Hybrid origin of Populus tomentosa Carr. identified through genome sequencing and phylogenomic analysis.</title>
        <authorList>
            <person name="An X."/>
            <person name="Gao K."/>
            <person name="Chen Z."/>
            <person name="Li J."/>
            <person name="Yang X."/>
            <person name="Yang X."/>
            <person name="Zhou J."/>
            <person name="Guo T."/>
            <person name="Zhao T."/>
            <person name="Huang S."/>
            <person name="Miao D."/>
            <person name="Khan W.U."/>
            <person name="Rao P."/>
            <person name="Ye M."/>
            <person name="Lei B."/>
            <person name="Liao W."/>
            <person name="Wang J."/>
            <person name="Ji L."/>
            <person name="Li Y."/>
            <person name="Guo B."/>
            <person name="Mustafa N.S."/>
            <person name="Li S."/>
            <person name="Yun Q."/>
            <person name="Keller S.R."/>
            <person name="Mao J."/>
            <person name="Zhang R."/>
            <person name="Strauss S.H."/>
        </authorList>
    </citation>
    <scope>NUCLEOTIDE SEQUENCE</scope>
    <source>
        <strain evidence="1">GM15</strain>
        <tissue evidence="1">Leaf</tissue>
    </source>
</reference>
<organism evidence="1 2">
    <name type="scientific">Populus tomentosa</name>
    <name type="common">Chinese white poplar</name>
    <dbReference type="NCBI Taxonomy" id="118781"/>
    <lineage>
        <taxon>Eukaryota</taxon>
        <taxon>Viridiplantae</taxon>
        <taxon>Streptophyta</taxon>
        <taxon>Embryophyta</taxon>
        <taxon>Tracheophyta</taxon>
        <taxon>Spermatophyta</taxon>
        <taxon>Magnoliopsida</taxon>
        <taxon>eudicotyledons</taxon>
        <taxon>Gunneridae</taxon>
        <taxon>Pentapetalae</taxon>
        <taxon>rosids</taxon>
        <taxon>fabids</taxon>
        <taxon>Malpighiales</taxon>
        <taxon>Salicaceae</taxon>
        <taxon>Saliceae</taxon>
        <taxon>Populus</taxon>
    </lineage>
</organism>
<evidence type="ECO:0000313" key="1">
    <source>
        <dbReference type="EMBL" id="KAG6748736.1"/>
    </source>
</evidence>
<name>A0A8X7YDJ7_POPTO</name>
<sequence length="133" mass="15459">MWRKLARLRSNVQNIRKSPRVADESMFGGMNGAEFPILVRDMNRTQRWNALSALLRIVLAPFSIPSCFSSQPHVNGADGLWVTGEFAQLSEMNHLMKIYANKFHRIQPPSHYFIRHQSWPLQLRGFHDNKVDK</sequence>
<evidence type="ECO:0000313" key="2">
    <source>
        <dbReference type="Proteomes" id="UP000886885"/>
    </source>
</evidence>
<comment type="caution">
    <text evidence="1">The sequence shown here is derived from an EMBL/GenBank/DDBJ whole genome shotgun (WGS) entry which is preliminary data.</text>
</comment>
<dbReference type="AlphaFoldDB" id="A0A8X7YDJ7"/>
<gene>
    <name evidence="1" type="ORF">POTOM_048669</name>
</gene>